<keyword evidence="2" id="KW-1185">Reference proteome</keyword>
<protein>
    <submittedName>
        <fullName evidence="1">Uncharacterized protein</fullName>
    </submittedName>
</protein>
<dbReference type="EMBL" id="JAJEQQ010000013">
    <property type="protein sequence ID" value="MCC2228114.1"/>
    <property type="molecule type" value="Genomic_DNA"/>
</dbReference>
<comment type="caution">
    <text evidence="1">The sequence shown here is derived from an EMBL/GenBank/DDBJ whole genome shotgun (WGS) entry which is preliminary data.</text>
</comment>
<evidence type="ECO:0000313" key="2">
    <source>
        <dbReference type="Proteomes" id="UP001198612"/>
    </source>
</evidence>
<sequence>MRKRMNLYKVVDQNGKQVFDDLLIARQVTEKTGCTKNNVAQAAANFALVNKKYRIIPEDIKLSKALDVELLAEWDRYRKWMLKAAGRMK</sequence>
<gene>
    <name evidence="1" type="ORF">LKD40_09910</name>
</gene>
<proteinExistence type="predicted"/>
<evidence type="ECO:0000313" key="1">
    <source>
        <dbReference type="EMBL" id="MCC2228114.1"/>
    </source>
</evidence>
<name>A0AAW4WAF7_9FIRM</name>
<dbReference type="Proteomes" id="UP001198612">
    <property type="component" value="Unassembled WGS sequence"/>
</dbReference>
<reference evidence="1 2" key="1">
    <citation type="submission" date="2021-10" db="EMBL/GenBank/DDBJ databases">
        <title>Anaerobic single-cell dispensing facilitates the cultivation of human gut bacteria.</title>
        <authorList>
            <person name="Afrizal A."/>
        </authorList>
    </citation>
    <scope>NUCLEOTIDE SEQUENCE [LARGE SCALE GENOMIC DNA]</scope>
    <source>
        <strain evidence="1 2">CLA-AA-H217</strain>
    </source>
</reference>
<organism evidence="1 2">
    <name type="scientific">Blautia fusiformis</name>
    <dbReference type="NCBI Taxonomy" id="2881264"/>
    <lineage>
        <taxon>Bacteria</taxon>
        <taxon>Bacillati</taxon>
        <taxon>Bacillota</taxon>
        <taxon>Clostridia</taxon>
        <taxon>Lachnospirales</taxon>
        <taxon>Lachnospiraceae</taxon>
        <taxon>Blautia</taxon>
    </lineage>
</organism>
<dbReference type="RefSeq" id="WP_227588769.1">
    <property type="nucleotide sequence ID" value="NZ_JAJEQQ010000013.1"/>
</dbReference>
<dbReference type="AlphaFoldDB" id="A0AAW4WAF7"/>
<accession>A0AAW4WAF7</accession>